<accession>A0ABV8V949</accession>
<comment type="similarity">
    <text evidence="1 2">Belongs to the pirin family.</text>
</comment>
<dbReference type="PIRSF" id="PIRSF006232">
    <property type="entry name" value="Pirin"/>
    <property type="match status" value="1"/>
</dbReference>
<dbReference type="RefSeq" id="WP_290261630.1">
    <property type="nucleotide sequence ID" value="NZ_JAUFQG010000004.1"/>
</dbReference>
<name>A0ABV8V949_9GAMM</name>
<reference evidence="6" key="1">
    <citation type="journal article" date="2019" name="Int. J. Syst. Evol. Microbiol.">
        <title>The Global Catalogue of Microorganisms (GCM) 10K type strain sequencing project: providing services to taxonomists for standard genome sequencing and annotation.</title>
        <authorList>
            <consortium name="The Broad Institute Genomics Platform"/>
            <consortium name="The Broad Institute Genome Sequencing Center for Infectious Disease"/>
            <person name="Wu L."/>
            <person name="Ma J."/>
        </authorList>
    </citation>
    <scope>NUCLEOTIDE SEQUENCE [LARGE SCALE GENOMIC DNA]</scope>
    <source>
        <strain evidence="6">CECT 8570</strain>
    </source>
</reference>
<dbReference type="InterPro" id="IPR014710">
    <property type="entry name" value="RmlC-like_jellyroll"/>
</dbReference>
<proteinExistence type="inferred from homology"/>
<evidence type="ECO:0000259" key="3">
    <source>
        <dbReference type="Pfam" id="PF02678"/>
    </source>
</evidence>
<keyword evidence="6" id="KW-1185">Reference proteome</keyword>
<dbReference type="PANTHER" id="PTHR13903">
    <property type="entry name" value="PIRIN-RELATED"/>
    <property type="match status" value="1"/>
</dbReference>
<evidence type="ECO:0000259" key="4">
    <source>
        <dbReference type="Pfam" id="PF05726"/>
    </source>
</evidence>
<dbReference type="EMBL" id="JBHSCX010000020">
    <property type="protein sequence ID" value="MFC4363662.1"/>
    <property type="molecule type" value="Genomic_DNA"/>
</dbReference>
<dbReference type="Gene3D" id="2.60.120.10">
    <property type="entry name" value="Jelly Rolls"/>
    <property type="match status" value="2"/>
</dbReference>
<evidence type="ECO:0000256" key="2">
    <source>
        <dbReference type="RuleBase" id="RU003457"/>
    </source>
</evidence>
<dbReference type="PANTHER" id="PTHR13903:SF8">
    <property type="entry name" value="PIRIN"/>
    <property type="match status" value="1"/>
</dbReference>
<evidence type="ECO:0000256" key="1">
    <source>
        <dbReference type="ARBA" id="ARBA00008416"/>
    </source>
</evidence>
<comment type="caution">
    <text evidence="5">The sequence shown here is derived from an EMBL/GenBank/DDBJ whole genome shotgun (WGS) entry which is preliminary data.</text>
</comment>
<dbReference type="InterPro" id="IPR003829">
    <property type="entry name" value="Pirin_N_dom"/>
</dbReference>
<dbReference type="InterPro" id="IPR008778">
    <property type="entry name" value="Pirin_C_dom"/>
</dbReference>
<dbReference type="InterPro" id="IPR011051">
    <property type="entry name" value="RmlC_Cupin_sf"/>
</dbReference>
<dbReference type="InterPro" id="IPR012093">
    <property type="entry name" value="Pirin"/>
</dbReference>
<dbReference type="CDD" id="cd02909">
    <property type="entry name" value="cupin_pirin_N"/>
    <property type="match status" value="1"/>
</dbReference>
<evidence type="ECO:0000313" key="5">
    <source>
        <dbReference type="EMBL" id="MFC4363662.1"/>
    </source>
</evidence>
<organism evidence="5 6">
    <name type="scientific">Simiduia curdlanivorans</name>
    <dbReference type="NCBI Taxonomy" id="1492769"/>
    <lineage>
        <taxon>Bacteria</taxon>
        <taxon>Pseudomonadati</taxon>
        <taxon>Pseudomonadota</taxon>
        <taxon>Gammaproteobacteria</taxon>
        <taxon>Cellvibrionales</taxon>
        <taxon>Cellvibrionaceae</taxon>
        <taxon>Simiduia</taxon>
    </lineage>
</organism>
<evidence type="ECO:0000313" key="6">
    <source>
        <dbReference type="Proteomes" id="UP001595840"/>
    </source>
</evidence>
<sequence length="267" mass="29479">MKKVIKVIAAQPTSDGAGVNLFRSLGTHLLPDANPFLMLDEIRSDEAKDYLAGFPSHPHRGFETVTIMLTGSMRHKDSRGNEGVIEPGGVQWMTAGSGIIHSEMPEQEQGRLWGFQLWVNLPAQHKMMAPRYQDIRASEIPSLKLGNSTVRVMAGQQQGITGPIIDIVSKPQLLDAQVRGDISLVLPKRALVYVYEGYVTVGDKRIDAQHLALLTEEQTLVLGGQGNAMIFAAEPLNEPIARHGPFVMNSREELYEAFEDYQHGRLG</sequence>
<dbReference type="Proteomes" id="UP001595840">
    <property type="component" value="Unassembled WGS sequence"/>
</dbReference>
<dbReference type="Pfam" id="PF02678">
    <property type="entry name" value="Pirin"/>
    <property type="match status" value="1"/>
</dbReference>
<feature type="domain" description="Pirin N-terminal" evidence="3">
    <location>
        <begin position="21"/>
        <end position="119"/>
    </location>
</feature>
<protein>
    <submittedName>
        <fullName evidence="5">Pirin family protein</fullName>
    </submittedName>
</protein>
<feature type="domain" description="Pirin C-terminal" evidence="4">
    <location>
        <begin position="181"/>
        <end position="266"/>
    </location>
</feature>
<gene>
    <name evidence="5" type="ORF">ACFOX3_15210</name>
</gene>
<dbReference type="Pfam" id="PF05726">
    <property type="entry name" value="Pirin_C"/>
    <property type="match status" value="1"/>
</dbReference>
<dbReference type="SUPFAM" id="SSF51182">
    <property type="entry name" value="RmlC-like cupins"/>
    <property type="match status" value="1"/>
</dbReference>